<dbReference type="EMBL" id="BAAAJK010000001">
    <property type="protein sequence ID" value="GAA1379769.1"/>
    <property type="molecule type" value="Genomic_DNA"/>
</dbReference>
<sequence length="137" mass="14916">MERLEATVTALFCSGDAMRGGRLHHNVSAHPFRGAVRTAPHYRMYSVRDEFPALVEDPSGGVPLAGEIYDVPLSAIRTDFLPDEPPELELTVIELDDGRDVLAVGLRPGVLERQAGELTDITGHGGWRAYRGLPEPG</sequence>
<keyword evidence="3" id="KW-1185">Reference proteome</keyword>
<evidence type="ECO:0000313" key="2">
    <source>
        <dbReference type="EMBL" id="GAA1379769.1"/>
    </source>
</evidence>
<proteinExistence type="predicted"/>
<organism evidence="2 3">
    <name type="scientific">Pseudonocardia kongjuensis</name>
    <dbReference type="NCBI Taxonomy" id="102227"/>
    <lineage>
        <taxon>Bacteria</taxon>
        <taxon>Bacillati</taxon>
        <taxon>Actinomycetota</taxon>
        <taxon>Actinomycetes</taxon>
        <taxon>Pseudonocardiales</taxon>
        <taxon>Pseudonocardiaceae</taxon>
        <taxon>Pseudonocardia</taxon>
    </lineage>
</organism>
<dbReference type="Pfam" id="PF21986">
    <property type="entry name" value="AH_C"/>
    <property type="match status" value="1"/>
</dbReference>
<name>A0ABN1XHU1_9PSEU</name>
<evidence type="ECO:0000313" key="3">
    <source>
        <dbReference type="Proteomes" id="UP001501414"/>
    </source>
</evidence>
<protein>
    <submittedName>
        <fullName evidence="2">Gamma-glutamylcyclotransferase</fullName>
    </submittedName>
</protein>
<reference evidence="2 3" key="1">
    <citation type="journal article" date="2019" name="Int. J. Syst. Evol. Microbiol.">
        <title>The Global Catalogue of Microorganisms (GCM) 10K type strain sequencing project: providing services to taxonomists for standard genome sequencing and annotation.</title>
        <authorList>
            <consortium name="The Broad Institute Genomics Platform"/>
            <consortium name="The Broad Institute Genome Sequencing Center for Infectious Disease"/>
            <person name="Wu L."/>
            <person name="Ma J."/>
        </authorList>
    </citation>
    <scope>NUCLEOTIDE SEQUENCE [LARGE SCALE GENOMIC DNA]</scope>
    <source>
        <strain evidence="2 3">JCM 11896</strain>
    </source>
</reference>
<dbReference type="Gene3D" id="3.10.490.10">
    <property type="entry name" value="Gamma-glutamyl cyclotransferase-like"/>
    <property type="match status" value="1"/>
</dbReference>
<gene>
    <name evidence="2" type="ORF">GCM10009613_02990</name>
</gene>
<comment type="caution">
    <text evidence="2">The sequence shown here is derived from an EMBL/GenBank/DDBJ whole genome shotgun (WGS) entry which is preliminary data.</text>
</comment>
<dbReference type="InterPro" id="IPR053844">
    <property type="entry name" value="AH_C"/>
</dbReference>
<accession>A0ABN1XHU1</accession>
<feature type="domain" description="Allophanate hydrolase C-terminal" evidence="1">
    <location>
        <begin position="10"/>
        <end position="131"/>
    </location>
</feature>
<evidence type="ECO:0000259" key="1">
    <source>
        <dbReference type="Pfam" id="PF21986"/>
    </source>
</evidence>
<dbReference type="Proteomes" id="UP001501414">
    <property type="component" value="Unassembled WGS sequence"/>
</dbReference>